<dbReference type="GO" id="GO:0046873">
    <property type="term" value="F:metal ion transmembrane transporter activity"/>
    <property type="evidence" value="ECO:0007669"/>
    <property type="project" value="InterPro"/>
</dbReference>
<evidence type="ECO:0000256" key="5">
    <source>
        <dbReference type="SAM" id="Phobius"/>
    </source>
</evidence>
<protein>
    <submittedName>
        <fullName evidence="6">CorA-like Mg2+ transporter protein</fullName>
    </submittedName>
</protein>
<keyword evidence="4 5" id="KW-0472">Membrane</keyword>
<evidence type="ECO:0000313" key="6">
    <source>
        <dbReference type="EMBL" id="QPI16666.1"/>
    </source>
</evidence>
<dbReference type="InterPro" id="IPR045863">
    <property type="entry name" value="CorA_TM1_TM2"/>
</dbReference>
<name>A0A7S9SUN7_9VIRU</name>
<reference evidence="6" key="1">
    <citation type="submission" date="2020-08" db="EMBL/GenBank/DDBJ databases">
        <title>Bridging the membrane lipid divide: bacteria of the FCB group superphylum have the potential to synthesize archaeal ether lipids.</title>
        <authorList>
            <person name="Villanueva L."/>
            <person name="von Meijenfeldt F.A.B."/>
            <person name="Westbye A.B."/>
            <person name="Yadav S."/>
            <person name="Hopmans E.C."/>
            <person name="Dutilh B.E."/>
            <person name="Sinninghe Damste J.S."/>
        </authorList>
    </citation>
    <scope>NUCLEOTIDE SEQUENCE</scope>
    <source>
        <strain evidence="6">NIOZ-UU159</strain>
    </source>
</reference>
<feature type="transmembrane region" description="Helical" evidence="5">
    <location>
        <begin position="266"/>
        <end position="281"/>
    </location>
</feature>
<keyword evidence="3 5" id="KW-1133">Transmembrane helix</keyword>
<dbReference type="InterPro" id="IPR002523">
    <property type="entry name" value="MgTranspt_CorA/ZnTranspt_ZntB"/>
</dbReference>
<evidence type="ECO:0000256" key="1">
    <source>
        <dbReference type="ARBA" id="ARBA00004141"/>
    </source>
</evidence>
<dbReference type="EMBL" id="MW030591">
    <property type="protein sequence ID" value="QPI16666.1"/>
    <property type="molecule type" value="Genomic_DNA"/>
</dbReference>
<feature type="transmembrane region" description="Helical" evidence="5">
    <location>
        <begin position="235"/>
        <end position="254"/>
    </location>
</feature>
<comment type="subcellular location">
    <subcellularLocation>
        <location evidence="1">Membrane</location>
        <topology evidence="1">Multi-pass membrane protein</topology>
    </subcellularLocation>
</comment>
<dbReference type="SUPFAM" id="SSF144083">
    <property type="entry name" value="Magnesium transport protein CorA, transmembrane region"/>
    <property type="match status" value="1"/>
</dbReference>
<keyword evidence="2 5" id="KW-0812">Transmembrane</keyword>
<feature type="transmembrane region" description="Helical" evidence="5">
    <location>
        <begin position="156"/>
        <end position="181"/>
    </location>
</feature>
<dbReference type="GO" id="GO:0016020">
    <property type="term" value="C:membrane"/>
    <property type="evidence" value="ECO:0007669"/>
    <property type="project" value="UniProtKB-SubCell"/>
</dbReference>
<sequence length="282" mass="33330">MNIITYNNIDKYNLDQNKINKILTKKEKLIVNDKKFYFSLSIPILDYNNSKQLKGANTQYETGLDYSSLLTEIIQGLYIYKTIFYLEKEKYIITDDIDKLSFIDKNAKILKLFINIIDKCERDYRRINEILYVIKKHVTWLDFFNSYKMIEYLDKLLYYILSYNNIVNDMILIVSRIIIVINYDKDNKDNNDYELFKNRIKVFQNNVVNLKDSLEQTRHGTMQRIAYLDSGTSRILTIVAAIFLPTSFIISLLSMPFQGVPFKGKKNGYFIVVSIILAIFIH</sequence>
<evidence type="ECO:0000256" key="4">
    <source>
        <dbReference type="ARBA" id="ARBA00023136"/>
    </source>
</evidence>
<gene>
    <name evidence="6" type="ORF">NIOZUU159_00160</name>
</gene>
<accession>A0A7S9SUN7</accession>
<proteinExistence type="predicted"/>
<evidence type="ECO:0000256" key="2">
    <source>
        <dbReference type="ARBA" id="ARBA00022692"/>
    </source>
</evidence>
<dbReference type="Gene3D" id="1.20.58.340">
    <property type="entry name" value="Magnesium transport protein CorA, transmembrane region"/>
    <property type="match status" value="1"/>
</dbReference>
<evidence type="ECO:0000256" key="3">
    <source>
        <dbReference type="ARBA" id="ARBA00022989"/>
    </source>
</evidence>
<dbReference type="Pfam" id="PF01544">
    <property type="entry name" value="CorA"/>
    <property type="match status" value="1"/>
</dbReference>
<organism evidence="6">
    <name type="scientific">Virus NIOZ-UU159</name>
    <dbReference type="NCBI Taxonomy" id="2763270"/>
    <lineage>
        <taxon>Viruses</taxon>
    </lineage>
</organism>